<evidence type="ECO:0000256" key="1">
    <source>
        <dbReference type="SAM" id="MobiDB-lite"/>
    </source>
</evidence>
<dbReference type="AlphaFoldDB" id="A0A1G2CIX6"/>
<comment type="caution">
    <text evidence="2">The sequence shown here is derived from an EMBL/GenBank/DDBJ whole genome shotgun (WGS) entry which is preliminary data.</text>
</comment>
<dbReference type="EMBL" id="MHLC01000028">
    <property type="protein sequence ID" value="OGZ00700.1"/>
    <property type="molecule type" value="Genomic_DNA"/>
</dbReference>
<sequence>MEKQGSKPPSLPPLSPPLSPHAIAVQTADDRMRATMRAIQTLRPHLVFHKKTSARTETVVTQK</sequence>
<protein>
    <submittedName>
        <fullName evidence="2">Uncharacterized protein</fullName>
    </submittedName>
</protein>
<proteinExistence type="predicted"/>
<reference evidence="2 3" key="1">
    <citation type="journal article" date="2016" name="Nat. Commun.">
        <title>Thousands of microbial genomes shed light on interconnected biogeochemical processes in an aquifer system.</title>
        <authorList>
            <person name="Anantharaman K."/>
            <person name="Brown C.T."/>
            <person name="Hug L.A."/>
            <person name="Sharon I."/>
            <person name="Castelle C.J."/>
            <person name="Probst A.J."/>
            <person name="Thomas B.C."/>
            <person name="Singh A."/>
            <person name="Wilkins M.J."/>
            <person name="Karaoz U."/>
            <person name="Brodie E.L."/>
            <person name="Williams K.H."/>
            <person name="Hubbard S.S."/>
            <person name="Banfield J.F."/>
        </authorList>
    </citation>
    <scope>NUCLEOTIDE SEQUENCE [LARGE SCALE GENOMIC DNA]</scope>
</reference>
<feature type="compositionally biased region" description="Pro residues" evidence="1">
    <location>
        <begin position="9"/>
        <end position="19"/>
    </location>
</feature>
<accession>A0A1G2CIX6</accession>
<feature type="region of interest" description="Disordered" evidence="1">
    <location>
        <begin position="1"/>
        <end position="21"/>
    </location>
</feature>
<gene>
    <name evidence="2" type="ORF">A3A43_00700</name>
</gene>
<organism evidence="2 3">
    <name type="scientific">Candidatus Liptonbacteria bacterium RIFCSPLOWO2_01_FULL_56_20</name>
    <dbReference type="NCBI Taxonomy" id="1798652"/>
    <lineage>
        <taxon>Bacteria</taxon>
        <taxon>Candidatus Liptoniibacteriota</taxon>
    </lineage>
</organism>
<evidence type="ECO:0000313" key="3">
    <source>
        <dbReference type="Proteomes" id="UP000178495"/>
    </source>
</evidence>
<evidence type="ECO:0000313" key="2">
    <source>
        <dbReference type="EMBL" id="OGZ00700.1"/>
    </source>
</evidence>
<dbReference type="Proteomes" id="UP000178495">
    <property type="component" value="Unassembled WGS sequence"/>
</dbReference>
<name>A0A1G2CIX6_9BACT</name>